<feature type="domain" description="Aminotransferase class V" evidence="2">
    <location>
        <begin position="14"/>
        <end position="140"/>
    </location>
</feature>
<dbReference type="Gene3D" id="3.90.1150.10">
    <property type="entry name" value="Aspartate Aminotransferase, domain 1"/>
    <property type="match status" value="1"/>
</dbReference>
<proteinExistence type="predicted"/>
<evidence type="ECO:0000259" key="2">
    <source>
        <dbReference type="Pfam" id="PF00266"/>
    </source>
</evidence>
<name>A0A645C7E1_9ZZZZ</name>
<dbReference type="EMBL" id="VSSQ01023133">
    <property type="protein sequence ID" value="MPM69874.1"/>
    <property type="molecule type" value="Genomic_DNA"/>
</dbReference>
<dbReference type="PANTHER" id="PTHR43586:SF4">
    <property type="entry name" value="ISOPENICILLIN N EPIMERASE"/>
    <property type="match status" value="1"/>
</dbReference>
<evidence type="ECO:0000256" key="1">
    <source>
        <dbReference type="SAM" id="MobiDB-lite"/>
    </source>
</evidence>
<dbReference type="InterPro" id="IPR015422">
    <property type="entry name" value="PyrdxlP-dep_Trfase_small"/>
</dbReference>
<dbReference type="PANTHER" id="PTHR43586">
    <property type="entry name" value="CYSTEINE DESULFURASE"/>
    <property type="match status" value="1"/>
</dbReference>
<dbReference type="Pfam" id="PF00266">
    <property type="entry name" value="Aminotran_5"/>
    <property type="match status" value="1"/>
</dbReference>
<dbReference type="InterPro" id="IPR015424">
    <property type="entry name" value="PyrdxlP-dep_Trfase"/>
</dbReference>
<protein>
    <submittedName>
        <fullName evidence="3">Cysteine desulfurase</fullName>
        <ecNumber evidence="3">4.4.1.16</ecNumber>
    </submittedName>
</protein>
<reference evidence="3" key="1">
    <citation type="submission" date="2019-08" db="EMBL/GenBank/DDBJ databases">
        <authorList>
            <person name="Kucharzyk K."/>
            <person name="Murdoch R.W."/>
            <person name="Higgins S."/>
            <person name="Loffler F."/>
        </authorList>
    </citation>
    <scope>NUCLEOTIDE SEQUENCE</scope>
</reference>
<dbReference type="InterPro" id="IPR000192">
    <property type="entry name" value="Aminotrans_V_dom"/>
</dbReference>
<sequence length="153" mass="16656">MIGGGTGSFSDQLTMSPTFPDRLEAGTQNIVGILGLGKALEFDQGEQAKRMTDRLLQYLREEKRVRIIGSNHLEDRTATISIDVPNADNAHIAFALSQEWGIETRVGLHCAPLAHTAMHTLHTGTVRFSPGYATTEEEIDVTIGALQTVLSHT</sequence>
<dbReference type="AlphaFoldDB" id="A0A645C7E1"/>
<keyword evidence="3" id="KW-0456">Lyase</keyword>
<feature type="region of interest" description="Disordered" evidence="1">
    <location>
        <begin position="1"/>
        <end position="21"/>
    </location>
</feature>
<comment type="caution">
    <text evidence="3">The sequence shown here is derived from an EMBL/GenBank/DDBJ whole genome shotgun (WGS) entry which is preliminary data.</text>
</comment>
<feature type="compositionally biased region" description="Polar residues" evidence="1">
    <location>
        <begin position="8"/>
        <end position="17"/>
    </location>
</feature>
<evidence type="ECO:0000313" key="3">
    <source>
        <dbReference type="EMBL" id="MPM69874.1"/>
    </source>
</evidence>
<dbReference type="GO" id="GO:0009000">
    <property type="term" value="F:selenocysteine lyase activity"/>
    <property type="evidence" value="ECO:0007669"/>
    <property type="project" value="UniProtKB-EC"/>
</dbReference>
<accession>A0A645C7E1</accession>
<gene>
    <name evidence="3" type="primary">sufS_36</name>
    <name evidence="3" type="ORF">SDC9_116822</name>
</gene>
<dbReference type="SUPFAM" id="SSF53383">
    <property type="entry name" value="PLP-dependent transferases"/>
    <property type="match status" value="1"/>
</dbReference>
<dbReference type="Gene3D" id="3.40.640.10">
    <property type="entry name" value="Type I PLP-dependent aspartate aminotransferase-like (Major domain)"/>
    <property type="match status" value="1"/>
</dbReference>
<dbReference type="EC" id="4.4.1.16" evidence="3"/>
<organism evidence="3">
    <name type="scientific">bioreactor metagenome</name>
    <dbReference type="NCBI Taxonomy" id="1076179"/>
    <lineage>
        <taxon>unclassified sequences</taxon>
        <taxon>metagenomes</taxon>
        <taxon>ecological metagenomes</taxon>
    </lineage>
</organism>
<dbReference type="InterPro" id="IPR015421">
    <property type="entry name" value="PyrdxlP-dep_Trfase_major"/>
</dbReference>